<accession>A0AC35FLH7</accession>
<sequence>MYFLFVFFITFLAFSNANEDEQRLYADLLNNYNALERPVENSSEALVVKVRLFMQQIVDVDEKNQMVQINAWIRYIWFDYKLKWDPSDYGGITDVRFPGSLDQIWKPDVLLYNSADENFDTTFKSNQLVYHTGEVNWIPPGILKFTCPMVITWFPFDDQICNLKFGSWTYHGFAIDLQIDSDDPNSIHQMDLSDYVTNGEWNLVATPATREVTFFKCCPEPYPTIVFSMHIRRRTLFYWFNLIIPSLLISMMTIFSFSFPPDGGEKMTLEITILLSVCFFLSMVGEMTPSVSDSVPLIGIFFSTCMLVISASVIFTVVILNLHFRAADTHIMSSVIRRVLLEWLPWLLMMKRPGYRYRRGTCIVEKPRVDPFKNIEEKLTAHKAVPTDPATDAQIILLHQLYTELKEITHRIFEEDEKECIENDWQFAAMVVDRACLITFSVFITACTLAFIFCAPHIIA</sequence>
<name>A0AC35FLH7_9BILA</name>
<dbReference type="Proteomes" id="UP000887580">
    <property type="component" value="Unplaced"/>
</dbReference>
<reference evidence="2" key="1">
    <citation type="submission" date="2022-11" db="UniProtKB">
        <authorList>
            <consortium name="WormBaseParasite"/>
        </authorList>
    </citation>
    <scope>IDENTIFICATION</scope>
</reference>
<dbReference type="WBParaSite" id="PS1159_v2.g18114.t1">
    <property type="protein sequence ID" value="PS1159_v2.g18114.t1"/>
    <property type="gene ID" value="PS1159_v2.g18114"/>
</dbReference>
<evidence type="ECO:0000313" key="1">
    <source>
        <dbReference type="Proteomes" id="UP000887580"/>
    </source>
</evidence>
<evidence type="ECO:0000313" key="2">
    <source>
        <dbReference type="WBParaSite" id="PS1159_v2.g18114.t1"/>
    </source>
</evidence>
<proteinExistence type="predicted"/>
<protein>
    <submittedName>
        <fullName evidence="2">Uncharacterized protein</fullName>
    </submittedName>
</protein>
<organism evidence="1 2">
    <name type="scientific">Panagrolaimus sp. PS1159</name>
    <dbReference type="NCBI Taxonomy" id="55785"/>
    <lineage>
        <taxon>Eukaryota</taxon>
        <taxon>Metazoa</taxon>
        <taxon>Ecdysozoa</taxon>
        <taxon>Nematoda</taxon>
        <taxon>Chromadorea</taxon>
        <taxon>Rhabditida</taxon>
        <taxon>Tylenchina</taxon>
        <taxon>Panagrolaimomorpha</taxon>
        <taxon>Panagrolaimoidea</taxon>
        <taxon>Panagrolaimidae</taxon>
        <taxon>Panagrolaimus</taxon>
    </lineage>
</organism>